<dbReference type="AlphaFoldDB" id="U6KWU6"/>
<sequence length="194" mass="21047">MYRAPLHFFIPTSLAWLATHGANEGRCANLVELMDMPLEAETLTNKGFSVPVRRGRRTALGFCTLFVLAAALAVTFLVTKCFNGIRAGKKTEYGTRRLAEAPDDSCFVSAAEKRSLMMSCSLQASQLFLKSEMCSLKRVVLIPSVLGSHCGSFLGCVVTLVTCFTSVPLSAPHQAGEDLTSDWKGETFQSTSHS</sequence>
<evidence type="ECO:0008006" key="5">
    <source>
        <dbReference type="Google" id="ProtNLM"/>
    </source>
</evidence>
<organism evidence="3 4">
    <name type="scientific">Eimeria tenella</name>
    <name type="common">Coccidian parasite</name>
    <dbReference type="NCBI Taxonomy" id="5802"/>
    <lineage>
        <taxon>Eukaryota</taxon>
        <taxon>Sar</taxon>
        <taxon>Alveolata</taxon>
        <taxon>Apicomplexa</taxon>
        <taxon>Conoidasida</taxon>
        <taxon>Coccidia</taxon>
        <taxon>Eucoccidiorida</taxon>
        <taxon>Eimeriorina</taxon>
        <taxon>Eimeriidae</taxon>
        <taxon>Eimeria</taxon>
    </lineage>
</organism>
<feature type="transmembrane region" description="Helical" evidence="1">
    <location>
        <begin position="59"/>
        <end position="79"/>
    </location>
</feature>
<accession>U6KWU6</accession>
<name>U6KWU6_EIMTE</name>
<dbReference type="GeneID" id="25253282"/>
<dbReference type="OrthoDB" id="10474930at2759"/>
<evidence type="ECO:0000256" key="2">
    <source>
        <dbReference type="SAM" id="SignalP"/>
    </source>
</evidence>
<dbReference type="VEuPathDB" id="ToxoDB:ETH_00020820"/>
<dbReference type="VEuPathDB" id="ToxoDB:ETH2_1125900"/>
<reference evidence="3" key="1">
    <citation type="submission" date="2013-10" db="EMBL/GenBank/DDBJ databases">
        <title>Genomic analysis of the causative agents of coccidiosis in chickens.</title>
        <authorList>
            <person name="Reid A.J."/>
            <person name="Blake D."/>
            <person name="Billington K."/>
            <person name="Browne H."/>
            <person name="Dunn M."/>
            <person name="Hung S."/>
            <person name="Kawahara F."/>
            <person name="Miranda-Saavedra D."/>
            <person name="Mourier T."/>
            <person name="Nagra H."/>
            <person name="Otto T.D."/>
            <person name="Rawlings N."/>
            <person name="Sanchez A."/>
            <person name="Sanders M."/>
            <person name="Subramaniam C."/>
            <person name="Tay Y."/>
            <person name="Dear P."/>
            <person name="Doerig C."/>
            <person name="Gruber A."/>
            <person name="Parkinson J."/>
            <person name="Shirley M."/>
            <person name="Wan K.L."/>
            <person name="Berriman M."/>
            <person name="Tomley F."/>
            <person name="Pain A."/>
        </authorList>
    </citation>
    <scope>NUCLEOTIDE SEQUENCE [LARGE SCALE GENOMIC DNA]</scope>
    <source>
        <strain evidence="3">Houghton</strain>
    </source>
</reference>
<keyword evidence="1" id="KW-1133">Transmembrane helix</keyword>
<gene>
    <name evidence="3" type="ORF">ETH_00020820</name>
</gene>
<keyword evidence="2" id="KW-0732">Signal</keyword>
<dbReference type="EMBL" id="HG675716">
    <property type="protein sequence ID" value="CDJ42416.1"/>
    <property type="molecule type" value="Genomic_DNA"/>
</dbReference>
<proteinExistence type="predicted"/>
<reference evidence="3" key="2">
    <citation type="submission" date="2013-10" db="EMBL/GenBank/DDBJ databases">
        <authorList>
            <person name="Aslett M."/>
        </authorList>
    </citation>
    <scope>NUCLEOTIDE SEQUENCE [LARGE SCALE GENOMIC DNA]</scope>
    <source>
        <strain evidence="3">Houghton</strain>
    </source>
</reference>
<evidence type="ECO:0000313" key="3">
    <source>
        <dbReference type="EMBL" id="CDJ42416.1"/>
    </source>
</evidence>
<keyword evidence="1" id="KW-0472">Membrane</keyword>
<evidence type="ECO:0000313" key="4">
    <source>
        <dbReference type="Proteomes" id="UP000030747"/>
    </source>
</evidence>
<protein>
    <recommendedName>
        <fullName evidence="5">Transmembrane protein</fullName>
    </recommendedName>
</protein>
<feature type="signal peptide" evidence="2">
    <location>
        <begin position="1"/>
        <end position="21"/>
    </location>
</feature>
<keyword evidence="1" id="KW-0812">Transmembrane</keyword>
<keyword evidence="4" id="KW-1185">Reference proteome</keyword>
<feature type="chain" id="PRO_5004673347" description="Transmembrane protein" evidence="2">
    <location>
        <begin position="22"/>
        <end position="194"/>
    </location>
</feature>
<evidence type="ECO:0000256" key="1">
    <source>
        <dbReference type="SAM" id="Phobius"/>
    </source>
</evidence>
<dbReference type="RefSeq" id="XP_013233166.1">
    <property type="nucleotide sequence ID" value="XM_013377712.1"/>
</dbReference>
<dbReference type="Proteomes" id="UP000030747">
    <property type="component" value="Unassembled WGS sequence"/>
</dbReference>